<gene>
    <name evidence="2" type="ORF">FTOL_05469</name>
</gene>
<dbReference type="Proteomes" id="UP001187734">
    <property type="component" value="Unassembled WGS sequence"/>
</dbReference>
<organism evidence="2 3">
    <name type="scientific">Fusarium torulosum</name>
    <dbReference type="NCBI Taxonomy" id="33205"/>
    <lineage>
        <taxon>Eukaryota</taxon>
        <taxon>Fungi</taxon>
        <taxon>Dikarya</taxon>
        <taxon>Ascomycota</taxon>
        <taxon>Pezizomycotina</taxon>
        <taxon>Sordariomycetes</taxon>
        <taxon>Hypocreomycetidae</taxon>
        <taxon>Hypocreales</taxon>
        <taxon>Nectriaceae</taxon>
        <taxon>Fusarium</taxon>
    </lineage>
</organism>
<proteinExistence type="predicted"/>
<sequence length="187" mass="21082">MLRYVSDMVKYSLTKRRLRATRSRSALRESEPSVESRPRRKNANNVAINPQSKAPSKAIKKKPTTASTDVAATASSTTTAKAPGDAPPKISHGPSQATQDAQDPQQRLANIEADFMREQEKNASLRKDRRGIWKAINELESRIATEQKAIFRLIHNNSERDKIDVVEALEARLSDLHDKKLLAWRRD</sequence>
<accession>A0AAE8M7M9</accession>
<comment type="caution">
    <text evidence="2">The sequence shown here is derived from an EMBL/GenBank/DDBJ whole genome shotgun (WGS) entry which is preliminary data.</text>
</comment>
<evidence type="ECO:0000256" key="1">
    <source>
        <dbReference type="SAM" id="MobiDB-lite"/>
    </source>
</evidence>
<feature type="compositionally biased region" description="Low complexity" evidence="1">
    <location>
        <begin position="64"/>
        <end position="82"/>
    </location>
</feature>
<name>A0AAE8M7M9_9HYPO</name>
<protein>
    <submittedName>
        <fullName evidence="2">Uncharacterized protein</fullName>
    </submittedName>
</protein>
<evidence type="ECO:0000313" key="2">
    <source>
        <dbReference type="EMBL" id="SPJ75738.1"/>
    </source>
</evidence>
<dbReference type="EMBL" id="ONZP01000174">
    <property type="protein sequence ID" value="SPJ75738.1"/>
    <property type="molecule type" value="Genomic_DNA"/>
</dbReference>
<evidence type="ECO:0000313" key="3">
    <source>
        <dbReference type="Proteomes" id="UP001187734"/>
    </source>
</evidence>
<feature type="compositionally biased region" description="Polar residues" evidence="1">
    <location>
        <begin position="93"/>
        <end position="104"/>
    </location>
</feature>
<feature type="region of interest" description="Disordered" evidence="1">
    <location>
        <begin position="18"/>
        <end position="104"/>
    </location>
</feature>
<feature type="compositionally biased region" description="Basic and acidic residues" evidence="1">
    <location>
        <begin position="26"/>
        <end position="37"/>
    </location>
</feature>
<dbReference type="AlphaFoldDB" id="A0AAE8M7M9"/>
<keyword evidence="3" id="KW-1185">Reference proteome</keyword>
<reference evidence="2" key="1">
    <citation type="submission" date="2018-03" db="EMBL/GenBank/DDBJ databases">
        <authorList>
            <person name="Guldener U."/>
        </authorList>
    </citation>
    <scope>NUCLEOTIDE SEQUENCE</scope>
</reference>